<evidence type="ECO:0000313" key="3">
    <source>
        <dbReference type="Proteomes" id="UP000054783"/>
    </source>
</evidence>
<reference evidence="2 3" key="1">
    <citation type="submission" date="2015-01" db="EMBL/GenBank/DDBJ databases">
        <title>Evolution of Trichinella species and genotypes.</title>
        <authorList>
            <person name="Korhonen P.K."/>
            <person name="Edoardo P."/>
            <person name="Giuseppe L.R."/>
            <person name="Gasser R.B."/>
        </authorList>
    </citation>
    <scope>NUCLEOTIDE SEQUENCE [LARGE SCALE GENOMIC DNA]</scope>
    <source>
        <strain evidence="2">ISS2496</strain>
    </source>
</reference>
<feature type="transmembrane region" description="Helical" evidence="1">
    <location>
        <begin position="49"/>
        <end position="68"/>
    </location>
</feature>
<evidence type="ECO:0000313" key="2">
    <source>
        <dbReference type="EMBL" id="KRY10913.1"/>
    </source>
</evidence>
<keyword evidence="3" id="KW-1185">Reference proteome</keyword>
<feature type="transmembrane region" description="Helical" evidence="1">
    <location>
        <begin position="7"/>
        <end position="29"/>
    </location>
</feature>
<comment type="caution">
    <text evidence="2">The sequence shown here is derived from an EMBL/GenBank/DDBJ whole genome shotgun (WGS) entry which is preliminary data.</text>
</comment>
<dbReference type="EMBL" id="JYDQ01000213">
    <property type="protein sequence ID" value="KRY10913.1"/>
    <property type="molecule type" value="Genomic_DNA"/>
</dbReference>
<gene>
    <name evidence="2" type="ORF">T12_12672</name>
</gene>
<protein>
    <submittedName>
        <fullName evidence="2">Uncharacterized protein</fullName>
    </submittedName>
</protein>
<keyword evidence="1" id="KW-1133">Transmembrane helix</keyword>
<dbReference type="OrthoDB" id="10269168at2759"/>
<proteinExistence type="predicted"/>
<keyword evidence="1" id="KW-0472">Membrane</keyword>
<evidence type="ECO:0000256" key="1">
    <source>
        <dbReference type="SAM" id="Phobius"/>
    </source>
</evidence>
<name>A0A0V0ZEJ3_9BILA</name>
<dbReference type="Proteomes" id="UP000054783">
    <property type="component" value="Unassembled WGS sequence"/>
</dbReference>
<organism evidence="2 3">
    <name type="scientific">Trichinella patagoniensis</name>
    <dbReference type="NCBI Taxonomy" id="990121"/>
    <lineage>
        <taxon>Eukaryota</taxon>
        <taxon>Metazoa</taxon>
        <taxon>Ecdysozoa</taxon>
        <taxon>Nematoda</taxon>
        <taxon>Enoplea</taxon>
        <taxon>Dorylaimia</taxon>
        <taxon>Trichinellida</taxon>
        <taxon>Trichinellidae</taxon>
        <taxon>Trichinella</taxon>
    </lineage>
</organism>
<accession>A0A0V0ZEJ3</accession>
<dbReference type="AlphaFoldDB" id="A0A0V0ZEJ3"/>
<keyword evidence="1" id="KW-0812">Transmembrane</keyword>
<sequence length="119" mass="13780">MLRLNMAYIIDVEGEFLTGMVSLLHLYPIRAEFRKWAFENWCDFFNSKLAIDTVDLLAFLSTCCLLIVRLWCIRRHGRPPVGKEENFSLLHFCVKLSNPNGLLVSNLCRRCPLKSSSSR</sequence>